<organism evidence="1 2">
    <name type="scientific">Tolypocladium paradoxum</name>
    <dbReference type="NCBI Taxonomy" id="94208"/>
    <lineage>
        <taxon>Eukaryota</taxon>
        <taxon>Fungi</taxon>
        <taxon>Dikarya</taxon>
        <taxon>Ascomycota</taxon>
        <taxon>Pezizomycotina</taxon>
        <taxon>Sordariomycetes</taxon>
        <taxon>Hypocreomycetidae</taxon>
        <taxon>Hypocreales</taxon>
        <taxon>Ophiocordycipitaceae</taxon>
        <taxon>Tolypocladium</taxon>
    </lineage>
</organism>
<protein>
    <submittedName>
        <fullName evidence="1">Uncharacterized protein</fullName>
    </submittedName>
</protein>
<sequence length="279" mass="30850">MRTVVICPYGPHDAALHSRYQTSNQLPCSRRILHHNTTLDEHHHQSTPQHQPRLLARAAAPAVGGRITGRLDIHRLRWHERNAMFSTILLHDCALGAISRTITPLIVSSWGAKERSPETAVSSPDKTFDSCPLSSVVALAAESNATTQASFSLHLRVRVGEPVAQSSRRKGEGGEQEAPHQCTNGEIWQGLRSRLAVFYKGSGGSRATLVKGHCERWPRLLTDPGRDRRCRPAEIAHDLKQAVTIGLTWPRRSASRQCGKKPAANEQGSSWRPIRIAAY</sequence>
<comment type="caution">
    <text evidence="1">The sequence shown here is derived from an EMBL/GenBank/DDBJ whole genome shotgun (WGS) entry which is preliminary data.</text>
</comment>
<name>A0A2S4L6J4_9HYPO</name>
<evidence type="ECO:0000313" key="1">
    <source>
        <dbReference type="EMBL" id="POR38055.1"/>
    </source>
</evidence>
<proteinExistence type="predicted"/>
<reference evidence="1 2" key="1">
    <citation type="submission" date="2018-01" db="EMBL/GenBank/DDBJ databases">
        <title>Harnessing the power of phylogenomics to disentangle the directionality and signatures of interkingdom host jumping in the parasitic fungal genus Tolypocladium.</title>
        <authorList>
            <person name="Quandt C.A."/>
            <person name="Patterson W."/>
            <person name="Spatafora J.W."/>
        </authorList>
    </citation>
    <scope>NUCLEOTIDE SEQUENCE [LARGE SCALE GENOMIC DNA]</scope>
    <source>
        <strain evidence="1 2">NRBC 100945</strain>
    </source>
</reference>
<keyword evidence="2" id="KW-1185">Reference proteome</keyword>
<dbReference type="Proteomes" id="UP000237481">
    <property type="component" value="Unassembled WGS sequence"/>
</dbReference>
<gene>
    <name evidence="1" type="ORF">TPAR_01783</name>
</gene>
<accession>A0A2S4L6J4</accession>
<dbReference type="EMBL" id="PKSG01000179">
    <property type="protein sequence ID" value="POR38055.1"/>
    <property type="molecule type" value="Genomic_DNA"/>
</dbReference>
<dbReference type="AlphaFoldDB" id="A0A2S4L6J4"/>
<evidence type="ECO:0000313" key="2">
    <source>
        <dbReference type="Proteomes" id="UP000237481"/>
    </source>
</evidence>